<evidence type="ECO:0000256" key="4">
    <source>
        <dbReference type="ARBA" id="ARBA00021095"/>
    </source>
</evidence>
<dbReference type="EC" id="7.1.1.2" evidence="3 15"/>
<keyword evidence="12 15" id="KW-0496">Mitochondrion</keyword>
<evidence type="ECO:0000256" key="7">
    <source>
        <dbReference type="ARBA" id="ARBA00022692"/>
    </source>
</evidence>
<comment type="function">
    <text evidence="15">Core subunit of the mitochondrial membrane respiratory chain NADH dehydrogenase (Complex I) which catalyzes electron transfer from NADH through the respiratory chain, using ubiquinone as an electron acceptor. Essential for the catalytic activity and assembly of complex I.</text>
</comment>
<keyword evidence="15" id="KW-0830">Ubiquinone</keyword>
<comment type="subcellular location">
    <subcellularLocation>
        <location evidence="1 15">Mitochondrion membrane</location>
        <topology evidence="1 15">Multi-pass membrane protein</topology>
    </subcellularLocation>
</comment>
<keyword evidence="16" id="KW-0732">Signal</keyword>
<keyword evidence="13 15" id="KW-0472">Membrane</keyword>
<dbReference type="GeneID" id="33133176"/>
<evidence type="ECO:0000256" key="9">
    <source>
        <dbReference type="ARBA" id="ARBA00022982"/>
    </source>
</evidence>
<feature type="transmembrane region" description="Helical" evidence="15">
    <location>
        <begin position="90"/>
        <end position="110"/>
    </location>
</feature>
<evidence type="ECO:0000256" key="14">
    <source>
        <dbReference type="ARBA" id="ARBA00049551"/>
    </source>
</evidence>
<dbReference type="InterPro" id="IPR042106">
    <property type="entry name" value="Nuo/plastoQ_OxRdtase_6_NuoJ"/>
</dbReference>
<dbReference type="EMBL" id="AP017946">
    <property type="protein sequence ID" value="BAX73593.1"/>
    <property type="molecule type" value="Genomic_DNA"/>
</dbReference>
<dbReference type="PANTHER" id="PTHR11435">
    <property type="entry name" value="NADH UBIQUINONE OXIDOREDUCTASE SUBUNIT ND6"/>
    <property type="match status" value="1"/>
</dbReference>
<dbReference type="Pfam" id="PF00499">
    <property type="entry name" value="Oxidored_q3"/>
    <property type="match status" value="1"/>
</dbReference>
<dbReference type="CTD" id="4541"/>
<evidence type="ECO:0000256" key="16">
    <source>
        <dbReference type="SAM" id="SignalP"/>
    </source>
</evidence>
<feature type="transmembrane region" description="Helical" evidence="15">
    <location>
        <begin position="45"/>
        <end position="69"/>
    </location>
</feature>
<protein>
    <recommendedName>
        <fullName evidence="4 15">NADH-ubiquinone oxidoreductase chain 6</fullName>
        <ecNumber evidence="3 15">7.1.1.2</ecNumber>
    </recommendedName>
</protein>
<evidence type="ECO:0000256" key="8">
    <source>
        <dbReference type="ARBA" id="ARBA00022967"/>
    </source>
</evidence>
<keyword evidence="9 15" id="KW-0249">Electron transport</keyword>
<keyword evidence="5 15" id="KW-0813">Transport</keyword>
<evidence type="ECO:0000256" key="3">
    <source>
        <dbReference type="ARBA" id="ARBA00012944"/>
    </source>
</evidence>
<dbReference type="AlphaFoldDB" id="A0A347YED6"/>
<evidence type="ECO:0000256" key="10">
    <source>
        <dbReference type="ARBA" id="ARBA00022989"/>
    </source>
</evidence>
<evidence type="ECO:0000256" key="15">
    <source>
        <dbReference type="RuleBase" id="RU004430"/>
    </source>
</evidence>
<keyword evidence="10 15" id="KW-1133">Transmembrane helix</keyword>
<feature type="transmembrane region" description="Helical" evidence="15">
    <location>
        <begin position="130"/>
        <end position="159"/>
    </location>
</feature>
<evidence type="ECO:0000256" key="11">
    <source>
        <dbReference type="ARBA" id="ARBA00023027"/>
    </source>
</evidence>
<keyword evidence="6 15" id="KW-0679">Respiratory chain</keyword>
<dbReference type="PANTHER" id="PTHR11435:SF1">
    <property type="entry name" value="NADH-UBIQUINONE OXIDOREDUCTASE CHAIN 6"/>
    <property type="match status" value="1"/>
</dbReference>
<dbReference type="GO" id="GO:0008137">
    <property type="term" value="F:NADH dehydrogenase (ubiquinone) activity"/>
    <property type="evidence" value="ECO:0007669"/>
    <property type="project" value="UniProtKB-UniRule"/>
</dbReference>
<proteinExistence type="inferred from homology"/>
<evidence type="ECO:0000256" key="12">
    <source>
        <dbReference type="ARBA" id="ARBA00023128"/>
    </source>
</evidence>
<evidence type="ECO:0000313" key="17">
    <source>
        <dbReference type="EMBL" id="BAX73593.1"/>
    </source>
</evidence>
<comment type="similarity">
    <text evidence="2 15">Belongs to the complex I subunit 6 family.</text>
</comment>
<name>A0A347YED6_9TELE</name>
<comment type="catalytic activity">
    <reaction evidence="14 15">
        <text>a ubiquinone + NADH + 5 H(+)(in) = a ubiquinol + NAD(+) + 4 H(+)(out)</text>
        <dbReference type="Rhea" id="RHEA:29091"/>
        <dbReference type="Rhea" id="RHEA-COMP:9565"/>
        <dbReference type="Rhea" id="RHEA-COMP:9566"/>
        <dbReference type="ChEBI" id="CHEBI:15378"/>
        <dbReference type="ChEBI" id="CHEBI:16389"/>
        <dbReference type="ChEBI" id="CHEBI:17976"/>
        <dbReference type="ChEBI" id="CHEBI:57540"/>
        <dbReference type="ChEBI" id="CHEBI:57945"/>
        <dbReference type="EC" id="7.1.1.2"/>
    </reaction>
</comment>
<keyword evidence="8 15" id="KW-1278">Translocase</keyword>
<dbReference type="GO" id="GO:0031966">
    <property type="term" value="C:mitochondrial membrane"/>
    <property type="evidence" value="ECO:0007669"/>
    <property type="project" value="UniProtKB-SubCell"/>
</dbReference>
<feature type="chain" id="PRO_5020029827" description="NADH-ubiquinone oxidoreductase chain 6" evidence="16">
    <location>
        <begin position="22"/>
        <end position="176"/>
    </location>
</feature>
<dbReference type="InterPro" id="IPR001457">
    <property type="entry name" value="NADH_UbQ/plastoQ_OxRdtase_su6"/>
</dbReference>
<keyword evidence="7 15" id="KW-0812">Transmembrane</keyword>
<dbReference type="InterPro" id="IPR050269">
    <property type="entry name" value="ComplexI_Subunit6"/>
</dbReference>
<geneLocation type="mitochondrion" evidence="17"/>
<sequence>MWYMICIWLMVLVLGLIGVGSNPAPIYAALGLVVAAGAGCVVLAFFGMPFLALVLFLIYLGGMMVVFAYSTAMAADAYPETWGDSSVFDFAAVYVAAVVCGLVWFGPGWYNYGVRVFNSAKEFLVTQSETVGVVSMYAVGGLLLALCVWVLLVTLIVVLEIVSLVKWGSEWDSENS</sequence>
<evidence type="ECO:0000256" key="2">
    <source>
        <dbReference type="ARBA" id="ARBA00005698"/>
    </source>
</evidence>
<evidence type="ECO:0000256" key="1">
    <source>
        <dbReference type="ARBA" id="ARBA00004225"/>
    </source>
</evidence>
<accession>A0A347YED6</accession>
<evidence type="ECO:0000256" key="5">
    <source>
        <dbReference type="ARBA" id="ARBA00022448"/>
    </source>
</evidence>
<dbReference type="RefSeq" id="YP_009387967.1">
    <property type="nucleotide sequence ID" value="NC_035063.1"/>
</dbReference>
<gene>
    <name evidence="17" type="primary">ND6</name>
</gene>
<evidence type="ECO:0000256" key="6">
    <source>
        <dbReference type="ARBA" id="ARBA00022660"/>
    </source>
</evidence>
<evidence type="ECO:0000256" key="13">
    <source>
        <dbReference type="ARBA" id="ARBA00023136"/>
    </source>
</evidence>
<organism evidence="17">
    <name type="scientific">Dussumieria elopsoides</name>
    <name type="common">slender rainbow sardine</name>
    <dbReference type="NCBI Taxonomy" id="454028"/>
    <lineage>
        <taxon>Eukaryota</taxon>
        <taxon>Metazoa</taxon>
        <taxon>Chordata</taxon>
        <taxon>Craniata</taxon>
        <taxon>Vertebrata</taxon>
        <taxon>Euteleostomi</taxon>
        <taxon>Actinopterygii</taxon>
        <taxon>Neopterygii</taxon>
        <taxon>Teleostei</taxon>
        <taxon>Clupei</taxon>
        <taxon>Clupeiformes</taxon>
        <taxon>Clupeoidei</taxon>
        <taxon>Dussumieria</taxon>
    </lineage>
</organism>
<feature type="signal peptide" evidence="16">
    <location>
        <begin position="1"/>
        <end position="21"/>
    </location>
</feature>
<reference evidence="17" key="1">
    <citation type="journal article" date="2017" name="Gene">
        <title>Phylogenetic position of the rainbow sardine Dussumieria (Dussumieriidae) and its bearing on the early evolution of the Clupeoidei.</title>
        <authorList>
            <person name="Lavoue S."/>
            <person name="Bertrand J.A.M."/>
            <person name="Chen W.J."/>
            <person name="Ho H.C."/>
            <person name="Motomura H."/>
            <person name="Sado T."/>
            <person name="Miya M."/>
        </authorList>
    </citation>
    <scope>NUCLEOTIDE SEQUENCE</scope>
</reference>
<dbReference type="Gene3D" id="1.20.120.1200">
    <property type="entry name" value="NADH-ubiquinone/plastoquinone oxidoreductase chain 6, subunit NuoJ"/>
    <property type="match status" value="1"/>
</dbReference>
<keyword evidence="11 15" id="KW-0520">NAD</keyword>